<gene>
    <name evidence="2" type="primary">LOC131804454</name>
</gene>
<name>A0ABM3VC21_MUSDO</name>
<dbReference type="RefSeq" id="XP_058983345.1">
    <property type="nucleotide sequence ID" value="XM_059127362.1"/>
</dbReference>
<dbReference type="PANTHER" id="PTHR33053:SF9">
    <property type="entry name" value="AGAP000105-PA"/>
    <property type="match status" value="1"/>
</dbReference>
<protein>
    <submittedName>
        <fullName evidence="2">Uncharacterized protein LOC131804454</fullName>
    </submittedName>
</protein>
<dbReference type="PANTHER" id="PTHR33053">
    <property type="entry name" value="PROTEIN, PUTATIVE-RELATED"/>
    <property type="match status" value="1"/>
</dbReference>
<evidence type="ECO:0000313" key="2">
    <source>
        <dbReference type="RefSeq" id="XP_058983345.1"/>
    </source>
</evidence>
<keyword evidence="1" id="KW-1185">Reference proteome</keyword>
<dbReference type="GeneID" id="131804454"/>
<proteinExistence type="predicted"/>
<reference evidence="2" key="1">
    <citation type="submission" date="2025-08" db="UniProtKB">
        <authorList>
            <consortium name="RefSeq"/>
        </authorList>
    </citation>
    <scope>IDENTIFICATION</scope>
    <source>
        <strain evidence="2">Aabys</strain>
        <tissue evidence="2">Whole body</tissue>
    </source>
</reference>
<organism evidence="1 2">
    <name type="scientific">Musca domestica</name>
    <name type="common">House fly</name>
    <dbReference type="NCBI Taxonomy" id="7370"/>
    <lineage>
        <taxon>Eukaryota</taxon>
        <taxon>Metazoa</taxon>
        <taxon>Ecdysozoa</taxon>
        <taxon>Arthropoda</taxon>
        <taxon>Hexapoda</taxon>
        <taxon>Insecta</taxon>
        <taxon>Pterygota</taxon>
        <taxon>Neoptera</taxon>
        <taxon>Endopterygota</taxon>
        <taxon>Diptera</taxon>
        <taxon>Brachycera</taxon>
        <taxon>Muscomorpha</taxon>
        <taxon>Muscoidea</taxon>
        <taxon>Muscidae</taxon>
        <taxon>Musca</taxon>
    </lineage>
</organism>
<sequence>MYTYSSFGVLFFNTNQHNNISITIFPSNIDVNDSLTIEKNIDVSDMEEEDFNHAGQFNLKFEQWFKKHRPSRNCVQDLVSILREEGVSKTKPQDLDTYLRQFQEEMAHSTEYGLEIGGLTYTINIRATICDAPAKAFITGVPSHTSRCGCAKCTQVGKKINGTLTYSSICDVIISDEDFASRKYTNFHQTKYLSRNSPLESIGVKMVTQVILDVMHLIDLGVVRKFLIRLINNKIFGENSISYNVHSLLHLEKSINIVGDPTSGSSYPFENYLQKLKKYIKSPRNILEQIYRK</sequence>
<accession>A0ABM3VC21</accession>
<dbReference type="Proteomes" id="UP001652621">
    <property type="component" value="Unplaced"/>
</dbReference>
<evidence type="ECO:0000313" key="1">
    <source>
        <dbReference type="Proteomes" id="UP001652621"/>
    </source>
</evidence>